<organism evidence="1">
    <name type="scientific">Rhizobium rhizogenes</name>
    <name type="common">Agrobacterium rhizogenes</name>
    <dbReference type="NCBI Taxonomy" id="359"/>
    <lineage>
        <taxon>Bacteria</taxon>
        <taxon>Pseudomonadati</taxon>
        <taxon>Pseudomonadota</taxon>
        <taxon>Alphaproteobacteria</taxon>
        <taxon>Hyphomicrobiales</taxon>
        <taxon>Rhizobiaceae</taxon>
        <taxon>Rhizobium/Agrobacterium group</taxon>
        <taxon>Rhizobium</taxon>
    </lineage>
</organism>
<accession>Q9WWF1</accession>
<proteinExistence type="predicted"/>
<sequence length="121" mass="13567">MADQIHEQCWTEESLSAFGIYITPELVADALKDYWHLFAEGRLGHNKVFVPLDREGCTEGALVGFVGDYSGVKSIHSNPSNARYKEPTSHIDVVFAIVSQVDVSSLLMGWLYRRGELVGWH</sequence>
<protein>
    <submittedName>
        <fullName evidence="1">ORF18 protein</fullName>
    </submittedName>
</protein>
<reference evidence="1" key="1">
    <citation type="journal article" date="1998" name="Plant J.">
        <title>Gain of function assays identify non-rol genes from Agrobacterium rhizogenes TL-DNA that alter plant morphogenesis or hormone sensitivity.</title>
        <authorList>
            <person name="Lemcke K."/>
            <person name="Schmuelling T."/>
        </authorList>
    </citation>
    <scope>NUCLEOTIDE SEQUENCE</scope>
    <source>
        <strain evidence="1">Agropine</strain>
        <plasmid evidence="1">pRiHRI</plasmid>
    </source>
</reference>
<evidence type="ECO:0000313" key="1">
    <source>
        <dbReference type="EMBL" id="CAB46634.1"/>
    </source>
</evidence>
<dbReference type="EMBL" id="AJ006272">
    <property type="protein sequence ID" value="CAB46634.1"/>
    <property type="molecule type" value="Genomic_DNA"/>
</dbReference>
<dbReference type="AlphaFoldDB" id="Q9WWF1"/>
<name>Q9WWF1_RHIRH</name>
<keyword evidence="1" id="KW-0614">Plasmid</keyword>
<gene>
    <name evidence="1" type="primary">ORF18</name>
</gene>
<geneLocation type="plasmid" evidence="1">
    <name>pRiHRI</name>
</geneLocation>